<dbReference type="AlphaFoldDB" id="A0A066VA82"/>
<feature type="non-terminal residue" evidence="7">
    <location>
        <position position="332"/>
    </location>
</feature>
<dbReference type="InterPro" id="IPR004752">
    <property type="entry name" value="AmpG_permease/AT-1"/>
</dbReference>
<dbReference type="GO" id="GO:0016020">
    <property type="term" value="C:membrane"/>
    <property type="evidence" value="ECO:0007669"/>
    <property type="project" value="UniProtKB-SubCell"/>
</dbReference>
<reference evidence="7 8" key="1">
    <citation type="submission" date="2014-05" db="EMBL/GenBank/DDBJ databases">
        <title>Draft genome sequence of a rare smut relative, Tilletiaria anomala UBC 951.</title>
        <authorList>
            <consortium name="DOE Joint Genome Institute"/>
            <person name="Toome M."/>
            <person name="Kuo A."/>
            <person name="Henrissat B."/>
            <person name="Lipzen A."/>
            <person name="Tritt A."/>
            <person name="Yoshinaga Y."/>
            <person name="Zane M."/>
            <person name="Barry K."/>
            <person name="Grigoriev I.V."/>
            <person name="Spatafora J.W."/>
            <person name="Aimea M.C."/>
        </authorList>
    </citation>
    <scope>NUCLEOTIDE SEQUENCE [LARGE SCALE GENOMIC DNA]</scope>
    <source>
        <strain evidence="7 8">UBC 951</strain>
    </source>
</reference>
<dbReference type="Proteomes" id="UP000027361">
    <property type="component" value="Unassembled WGS sequence"/>
</dbReference>
<dbReference type="Pfam" id="PF13000">
    <property type="entry name" value="Acatn"/>
    <property type="match status" value="1"/>
</dbReference>
<dbReference type="InterPro" id="IPR036259">
    <property type="entry name" value="MFS_trans_sf"/>
</dbReference>
<evidence type="ECO:0000313" key="7">
    <source>
        <dbReference type="EMBL" id="KDN35674.1"/>
    </source>
</evidence>
<name>A0A066VA82_TILAU</name>
<dbReference type="STRING" id="1037660.A0A066VA82"/>
<dbReference type="GO" id="GO:0035348">
    <property type="term" value="P:acetyl-CoA transmembrane transport"/>
    <property type="evidence" value="ECO:0007669"/>
    <property type="project" value="InterPro"/>
</dbReference>
<keyword evidence="8" id="KW-1185">Reference proteome</keyword>
<protein>
    <recommendedName>
        <fullName evidence="9">MFS general substrate transporter</fullName>
    </recommendedName>
</protein>
<comment type="caution">
    <text evidence="7">The sequence shown here is derived from an EMBL/GenBank/DDBJ whole genome shotgun (WGS) entry which is preliminary data.</text>
</comment>
<keyword evidence="2 6" id="KW-0812">Transmembrane</keyword>
<feature type="transmembrane region" description="Helical" evidence="6">
    <location>
        <begin position="243"/>
        <end position="262"/>
    </location>
</feature>
<sequence>MSRPSERLAARTNANSQDVPSSTSTALTSADKDMFSRVGAGVSKSAVLDNEHPNTAVENGRGPLGEYEKHSDEDGTSQGHSSSSLSKRDRNAIILLVVLYFLQGIPVGLAFGTMPYLLKAKLSYSDIGFFMLCTYPYSLKLFWSPLVDSIYLSKLRLPLLGTLHLGRRKTWIVPTQAIVGMMLWFLGHRVDSLLLPDIPNVYLITWLFFLLIFFAATQDIAVDGWALTLLSEENLSYASTAQTVGLNSGYFMSFTVFLAFNSVEFTNKWLRSVPQDYPALSLSLYLKMSGVLSLAVTTWLLFMKKEDPEPAHHEEMSIKSVYSTMWRIVQLT</sequence>
<dbReference type="InterPro" id="IPR024371">
    <property type="entry name" value="AcetylCoA_trans_1-like"/>
</dbReference>
<comment type="subcellular location">
    <subcellularLocation>
        <location evidence="1">Membrane</location>
        <topology evidence="1">Multi-pass membrane protein</topology>
    </subcellularLocation>
</comment>
<evidence type="ECO:0008006" key="9">
    <source>
        <dbReference type="Google" id="ProtNLM"/>
    </source>
</evidence>
<accession>A0A066VA82</accession>
<evidence type="ECO:0000256" key="1">
    <source>
        <dbReference type="ARBA" id="ARBA00004141"/>
    </source>
</evidence>
<dbReference type="HOGENOM" id="CLU_838277_0_0_1"/>
<dbReference type="EMBL" id="JMSN01000200">
    <property type="protein sequence ID" value="KDN35674.1"/>
    <property type="molecule type" value="Genomic_DNA"/>
</dbReference>
<evidence type="ECO:0000256" key="5">
    <source>
        <dbReference type="SAM" id="MobiDB-lite"/>
    </source>
</evidence>
<evidence type="ECO:0000256" key="4">
    <source>
        <dbReference type="ARBA" id="ARBA00023136"/>
    </source>
</evidence>
<gene>
    <name evidence="7" type="ORF">K437DRAFT_265444</name>
</gene>
<feature type="transmembrane region" description="Helical" evidence="6">
    <location>
        <begin position="202"/>
        <end position="222"/>
    </location>
</feature>
<evidence type="ECO:0000313" key="8">
    <source>
        <dbReference type="Proteomes" id="UP000027361"/>
    </source>
</evidence>
<feature type="transmembrane region" description="Helical" evidence="6">
    <location>
        <begin position="282"/>
        <end position="302"/>
    </location>
</feature>
<dbReference type="InParanoid" id="A0A066VA82"/>
<proteinExistence type="predicted"/>
<feature type="region of interest" description="Disordered" evidence="5">
    <location>
        <begin position="1"/>
        <end position="30"/>
    </location>
</feature>
<evidence type="ECO:0000256" key="6">
    <source>
        <dbReference type="SAM" id="Phobius"/>
    </source>
</evidence>
<dbReference type="PANTHER" id="PTHR12778">
    <property type="entry name" value="SOLUTE CARRIER FAMILY 33 ACETYL-COA TRANSPORTER -RELATED"/>
    <property type="match status" value="1"/>
</dbReference>
<evidence type="ECO:0000256" key="2">
    <source>
        <dbReference type="ARBA" id="ARBA00022692"/>
    </source>
</evidence>
<feature type="compositionally biased region" description="Polar residues" evidence="5">
    <location>
        <begin position="12"/>
        <end position="28"/>
    </location>
</feature>
<dbReference type="GeneID" id="25265757"/>
<organism evidence="7 8">
    <name type="scientific">Tilletiaria anomala (strain ATCC 24038 / CBS 436.72 / UBC 951)</name>
    <dbReference type="NCBI Taxonomy" id="1037660"/>
    <lineage>
        <taxon>Eukaryota</taxon>
        <taxon>Fungi</taxon>
        <taxon>Dikarya</taxon>
        <taxon>Basidiomycota</taxon>
        <taxon>Ustilaginomycotina</taxon>
        <taxon>Exobasidiomycetes</taxon>
        <taxon>Georgefischeriales</taxon>
        <taxon>Tilletiariaceae</taxon>
        <taxon>Tilletiaria</taxon>
    </lineage>
</organism>
<feature type="transmembrane region" description="Helical" evidence="6">
    <location>
        <begin position="171"/>
        <end position="190"/>
    </location>
</feature>
<dbReference type="PANTHER" id="PTHR12778:SF9">
    <property type="entry name" value="ACETYL-COENZYME A TRANSPORTER 1"/>
    <property type="match status" value="1"/>
</dbReference>
<feature type="region of interest" description="Disordered" evidence="5">
    <location>
        <begin position="45"/>
        <end position="84"/>
    </location>
</feature>
<dbReference type="OrthoDB" id="6415790at2759"/>
<dbReference type="RefSeq" id="XP_013239839.1">
    <property type="nucleotide sequence ID" value="XM_013384385.1"/>
</dbReference>
<keyword evidence="3 6" id="KW-1133">Transmembrane helix</keyword>
<dbReference type="GO" id="GO:0008521">
    <property type="term" value="F:acetyl-CoA transmembrane transporter activity"/>
    <property type="evidence" value="ECO:0007669"/>
    <property type="project" value="InterPro"/>
</dbReference>
<keyword evidence="4 6" id="KW-0472">Membrane</keyword>
<dbReference type="SUPFAM" id="SSF103473">
    <property type="entry name" value="MFS general substrate transporter"/>
    <property type="match status" value="1"/>
</dbReference>
<feature type="transmembrane region" description="Helical" evidence="6">
    <location>
        <begin position="92"/>
        <end position="117"/>
    </location>
</feature>
<evidence type="ECO:0000256" key="3">
    <source>
        <dbReference type="ARBA" id="ARBA00022989"/>
    </source>
</evidence>